<accession>A0AAD8CH98</accession>
<dbReference type="SUPFAM" id="SSF51735">
    <property type="entry name" value="NAD(P)-binding Rossmann-fold domains"/>
    <property type="match status" value="1"/>
</dbReference>
<dbReference type="InterPro" id="IPR036291">
    <property type="entry name" value="NAD(P)-bd_dom_sf"/>
</dbReference>
<dbReference type="AlphaFoldDB" id="A0AAD8CH98"/>
<gene>
    <name evidence="4" type="primary">RDH12</name>
    <name evidence="4" type="ORF">AOXY_G32315</name>
</gene>
<evidence type="ECO:0000313" key="4">
    <source>
        <dbReference type="EMBL" id="KAK1151478.1"/>
    </source>
</evidence>
<dbReference type="GO" id="GO:0016491">
    <property type="term" value="F:oxidoreductase activity"/>
    <property type="evidence" value="ECO:0007669"/>
    <property type="project" value="UniProtKB-KW"/>
</dbReference>
<protein>
    <submittedName>
        <fullName evidence="4">Retinol dehydrogenase 13-like</fullName>
    </submittedName>
</protein>
<comment type="caution">
    <text evidence="4">The sequence shown here is derived from an EMBL/GenBank/DDBJ whole genome shotgun (WGS) entry which is preliminary data.</text>
</comment>
<dbReference type="EMBL" id="JAGXEW010000051">
    <property type="protein sequence ID" value="KAK1151478.1"/>
    <property type="molecule type" value="Genomic_DNA"/>
</dbReference>
<keyword evidence="5" id="KW-1185">Reference proteome</keyword>
<name>A0AAD8CH98_ACIOX</name>
<dbReference type="Gene3D" id="3.40.50.720">
    <property type="entry name" value="NAD(P)-binding Rossmann-like Domain"/>
    <property type="match status" value="1"/>
</dbReference>
<evidence type="ECO:0000256" key="3">
    <source>
        <dbReference type="SAM" id="Phobius"/>
    </source>
</evidence>
<evidence type="ECO:0000256" key="2">
    <source>
        <dbReference type="ARBA" id="ARBA00023002"/>
    </source>
</evidence>
<reference evidence="4" key="1">
    <citation type="submission" date="2022-02" db="EMBL/GenBank/DDBJ databases">
        <title>Atlantic sturgeon de novo genome assembly.</title>
        <authorList>
            <person name="Stock M."/>
            <person name="Klopp C."/>
            <person name="Guiguen Y."/>
            <person name="Cabau C."/>
            <person name="Parinello H."/>
            <person name="Santidrian Yebra-Pimentel E."/>
            <person name="Kuhl H."/>
            <person name="Dirks R.P."/>
            <person name="Guessner J."/>
            <person name="Wuertz S."/>
            <person name="Du K."/>
            <person name="Schartl M."/>
        </authorList>
    </citation>
    <scope>NUCLEOTIDE SEQUENCE</scope>
    <source>
        <strain evidence="4">STURGEONOMICS-FGT-2020</strain>
        <tissue evidence="4">Whole blood</tissue>
    </source>
</reference>
<dbReference type="InterPro" id="IPR002347">
    <property type="entry name" value="SDR_fam"/>
</dbReference>
<dbReference type="PANTHER" id="PTHR43157:SF54">
    <property type="entry name" value="RETINOL DEHYDROGENASE 12-LIKE ISOFORM X1-RELATED"/>
    <property type="match status" value="1"/>
</dbReference>
<keyword evidence="2" id="KW-0560">Oxidoreductase</keyword>
<sequence>MKLEDLSTGPLAKYGAAGAVTAISLLLLRRWIAGGVCRSKARLEGKTVLITGANTGIGKETARDLAGRGARVVIACRDLAKAEQAAAEIRSTTGNGNVAVRWLDLASLSSVRQFSREFNEREERLDILINNAGIRCPWQGTAHPPRKVY</sequence>
<dbReference type="PRINTS" id="PR00081">
    <property type="entry name" value="GDHRDH"/>
</dbReference>
<comment type="similarity">
    <text evidence="1">Belongs to the short-chain dehydrogenases/reductases (SDR) family.</text>
</comment>
<evidence type="ECO:0000256" key="1">
    <source>
        <dbReference type="ARBA" id="ARBA00006484"/>
    </source>
</evidence>
<dbReference type="Proteomes" id="UP001230051">
    <property type="component" value="Unassembled WGS sequence"/>
</dbReference>
<keyword evidence="3" id="KW-0812">Transmembrane</keyword>
<keyword evidence="3" id="KW-0472">Membrane</keyword>
<proteinExistence type="inferred from homology"/>
<organism evidence="4 5">
    <name type="scientific">Acipenser oxyrinchus oxyrinchus</name>
    <dbReference type="NCBI Taxonomy" id="40147"/>
    <lineage>
        <taxon>Eukaryota</taxon>
        <taxon>Metazoa</taxon>
        <taxon>Chordata</taxon>
        <taxon>Craniata</taxon>
        <taxon>Vertebrata</taxon>
        <taxon>Euteleostomi</taxon>
        <taxon>Actinopterygii</taxon>
        <taxon>Chondrostei</taxon>
        <taxon>Acipenseriformes</taxon>
        <taxon>Acipenseridae</taxon>
        <taxon>Acipenser</taxon>
    </lineage>
</organism>
<evidence type="ECO:0000313" key="5">
    <source>
        <dbReference type="Proteomes" id="UP001230051"/>
    </source>
</evidence>
<dbReference type="Pfam" id="PF00106">
    <property type="entry name" value="adh_short"/>
    <property type="match status" value="1"/>
</dbReference>
<dbReference type="PANTHER" id="PTHR43157">
    <property type="entry name" value="PHOSPHATIDYLINOSITOL-GLYCAN BIOSYNTHESIS CLASS F PROTEIN-RELATED"/>
    <property type="match status" value="1"/>
</dbReference>
<feature type="transmembrane region" description="Helical" evidence="3">
    <location>
        <begin position="12"/>
        <end position="32"/>
    </location>
</feature>
<keyword evidence="3" id="KW-1133">Transmembrane helix</keyword>